<sequence>MSNPQSNPFVQTYTLQQKQNIIASSARIEEILKNKNREIKTWQNNYNELLKQLGQIASTVEKAVQNALKNLKLDTDIQAIKDAISKIDNEEIKNLINSKTDEILQKFSNVQVPVPIDAADAEE</sequence>
<feature type="non-terminal residue" evidence="2">
    <location>
        <position position="123"/>
    </location>
</feature>
<feature type="coiled-coil region" evidence="1">
    <location>
        <begin position="25"/>
        <end position="52"/>
    </location>
</feature>
<organism evidence="2 3">
    <name type="scientific">Cetraspora pellucida</name>
    <dbReference type="NCBI Taxonomy" id="1433469"/>
    <lineage>
        <taxon>Eukaryota</taxon>
        <taxon>Fungi</taxon>
        <taxon>Fungi incertae sedis</taxon>
        <taxon>Mucoromycota</taxon>
        <taxon>Glomeromycotina</taxon>
        <taxon>Glomeromycetes</taxon>
        <taxon>Diversisporales</taxon>
        <taxon>Gigasporaceae</taxon>
        <taxon>Cetraspora</taxon>
    </lineage>
</organism>
<accession>A0A9N9KCL5</accession>
<protein>
    <submittedName>
        <fullName evidence="2">2463_t:CDS:1</fullName>
    </submittedName>
</protein>
<comment type="caution">
    <text evidence="2">The sequence shown here is derived from an EMBL/GenBank/DDBJ whole genome shotgun (WGS) entry which is preliminary data.</text>
</comment>
<reference evidence="2" key="1">
    <citation type="submission" date="2021-06" db="EMBL/GenBank/DDBJ databases">
        <authorList>
            <person name="Kallberg Y."/>
            <person name="Tangrot J."/>
            <person name="Rosling A."/>
        </authorList>
    </citation>
    <scope>NUCLEOTIDE SEQUENCE</scope>
    <source>
        <strain evidence="2">FL966</strain>
    </source>
</reference>
<evidence type="ECO:0000313" key="3">
    <source>
        <dbReference type="Proteomes" id="UP000789759"/>
    </source>
</evidence>
<dbReference type="Proteomes" id="UP000789759">
    <property type="component" value="Unassembled WGS sequence"/>
</dbReference>
<evidence type="ECO:0000256" key="1">
    <source>
        <dbReference type="SAM" id="Coils"/>
    </source>
</evidence>
<evidence type="ECO:0000313" key="2">
    <source>
        <dbReference type="EMBL" id="CAG8821426.1"/>
    </source>
</evidence>
<dbReference type="OrthoDB" id="2485863at2759"/>
<proteinExistence type="predicted"/>
<dbReference type="AlphaFoldDB" id="A0A9N9KCL5"/>
<dbReference type="EMBL" id="CAJVQA010050409">
    <property type="protein sequence ID" value="CAG8821426.1"/>
    <property type="molecule type" value="Genomic_DNA"/>
</dbReference>
<keyword evidence="3" id="KW-1185">Reference proteome</keyword>
<name>A0A9N9KCL5_9GLOM</name>
<gene>
    <name evidence="2" type="ORF">CPELLU_LOCUS19724</name>
</gene>
<keyword evidence="1" id="KW-0175">Coiled coil</keyword>